<reference evidence="6" key="1">
    <citation type="submission" date="2016-10" db="EMBL/GenBank/DDBJ databases">
        <authorList>
            <person name="Varghese N."/>
            <person name="Submissions S."/>
        </authorList>
    </citation>
    <scope>NUCLEOTIDE SEQUENCE [LARGE SCALE GENOMIC DNA]</scope>
    <source>
        <strain evidence="6">DSM 22017</strain>
    </source>
</reference>
<dbReference type="NCBIfam" id="NF033788">
    <property type="entry name" value="HTH_metalloreg"/>
    <property type="match status" value="1"/>
</dbReference>
<dbReference type="SMART" id="SM00418">
    <property type="entry name" value="HTH_ARSR"/>
    <property type="match status" value="1"/>
</dbReference>
<dbReference type="GO" id="GO:0003700">
    <property type="term" value="F:DNA-binding transcription factor activity"/>
    <property type="evidence" value="ECO:0007669"/>
    <property type="project" value="InterPro"/>
</dbReference>
<dbReference type="STRING" id="402596.SAMN04489844_3268"/>
<accession>A0A1H4WGS5</accession>
<dbReference type="GO" id="GO:0003677">
    <property type="term" value="F:DNA binding"/>
    <property type="evidence" value="ECO:0007669"/>
    <property type="project" value="UniProtKB-KW"/>
</dbReference>
<dbReference type="InterPro" id="IPR051011">
    <property type="entry name" value="Metal_resp_trans_reg"/>
</dbReference>
<dbReference type="AlphaFoldDB" id="A0A1H4WGS5"/>
<dbReference type="Gene3D" id="1.10.10.10">
    <property type="entry name" value="Winged helix-like DNA-binding domain superfamily/Winged helix DNA-binding domain"/>
    <property type="match status" value="1"/>
</dbReference>
<dbReference type="InterPro" id="IPR036388">
    <property type="entry name" value="WH-like_DNA-bd_sf"/>
</dbReference>
<sequence>MPMTQVDADTRPIAETAALTAAACLFNGFSDRSRLAIVQHLALGEHRVVDLVRHLGLAQSTVSQHLGCLVDCGIAQVRPEGRASLYSLTHPEATMDILACAERMLALTGDAVTLCGTYGVEARRR</sequence>
<evidence type="ECO:0000256" key="3">
    <source>
        <dbReference type="ARBA" id="ARBA00023163"/>
    </source>
</evidence>
<dbReference type="PANTHER" id="PTHR43132:SF2">
    <property type="entry name" value="ARSENICAL RESISTANCE OPERON REPRESSOR ARSR-RELATED"/>
    <property type="match status" value="1"/>
</dbReference>
<keyword evidence="2" id="KW-0238">DNA-binding</keyword>
<evidence type="ECO:0000256" key="2">
    <source>
        <dbReference type="ARBA" id="ARBA00023125"/>
    </source>
</evidence>
<dbReference type="EMBL" id="FNRT01000002">
    <property type="protein sequence ID" value="SEC92532.1"/>
    <property type="molecule type" value="Genomic_DNA"/>
</dbReference>
<evidence type="ECO:0000313" key="6">
    <source>
        <dbReference type="Proteomes" id="UP000198742"/>
    </source>
</evidence>
<dbReference type="PANTHER" id="PTHR43132">
    <property type="entry name" value="ARSENICAL RESISTANCE OPERON REPRESSOR ARSR-RELATED"/>
    <property type="match status" value="1"/>
</dbReference>
<proteinExistence type="predicted"/>
<keyword evidence="1" id="KW-0805">Transcription regulation</keyword>
<dbReference type="CDD" id="cd00090">
    <property type="entry name" value="HTH_ARSR"/>
    <property type="match status" value="1"/>
</dbReference>
<dbReference type="InterPro" id="IPR011991">
    <property type="entry name" value="ArsR-like_HTH"/>
</dbReference>
<feature type="domain" description="HTH arsR-type" evidence="4">
    <location>
        <begin position="14"/>
        <end position="108"/>
    </location>
</feature>
<protein>
    <submittedName>
        <fullName evidence="5">Regulatory protein, arsR family</fullName>
    </submittedName>
</protein>
<evidence type="ECO:0000313" key="5">
    <source>
        <dbReference type="EMBL" id="SEC92532.1"/>
    </source>
</evidence>
<dbReference type="RefSeq" id="WP_217630365.1">
    <property type="nucleotide sequence ID" value="NZ_FNRT01000002.1"/>
</dbReference>
<dbReference type="Pfam" id="PF01022">
    <property type="entry name" value="HTH_5"/>
    <property type="match status" value="1"/>
</dbReference>
<keyword evidence="6" id="KW-1185">Reference proteome</keyword>
<organism evidence="5 6">
    <name type="scientific">Nocardioides exalbidus</name>
    <dbReference type="NCBI Taxonomy" id="402596"/>
    <lineage>
        <taxon>Bacteria</taxon>
        <taxon>Bacillati</taxon>
        <taxon>Actinomycetota</taxon>
        <taxon>Actinomycetes</taxon>
        <taxon>Propionibacteriales</taxon>
        <taxon>Nocardioidaceae</taxon>
        <taxon>Nocardioides</taxon>
    </lineage>
</organism>
<dbReference type="InterPro" id="IPR036390">
    <property type="entry name" value="WH_DNA-bd_sf"/>
</dbReference>
<dbReference type="Proteomes" id="UP000198742">
    <property type="component" value="Unassembled WGS sequence"/>
</dbReference>
<dbReference type="InterPro" id="IPR001845">
    <property type="entry name" value="HTH_ArsR_DNA-bd_dom"/>
</dbReference>
<dbReference type="PROSITE" id="PS50987">
    <property type="entry name" value="HTH_ARSR_2"/>
    <property type="match status" value="1"/>
</dbReference>
<evidence type="ECO:0000259" key="4">
    <source>
        <dbReference type="PROSITE" id="PS50987"/>
    </source>
</evidence>
<name>A0A1H4WGS5_9ACTN</name>
<evidence type="ECO:0000256" key="1">
    <source>
        <dbReference type="ARBA" id="ARBA00023015"/>
    </source>
</evidence>
<dbReference type="PRINTS" id="PR00778">
    <property type="entry name" value="HTHARSR"/>
</dbReference>
<gene>
    <name evidence="5" type="ORF">SAMN04489844_3268</name>
</gene>
<keyword evidence="3" id="KW-0804">Transcription</keyword>
<dbReference type="SUPFAM" id="SSF46785">
    <property type="entry name" value="Winged helix' DNA-binding domain"/>
    <property type="match status" value="1"/>
</dbReference>